<keyword evidence="7" id="KW-1185">Reference proteome</keyword>
<comment type="similarity">
    <text evidence="1 3">Belongs to the cytochrome P450 family.</text>
</comment>
<organism evidence="5 7">
    <name type="scientific">Volvox reticuliferus</name>
    <dbReference type="NCBI Taxonomy" id="1737510"/>
    <lineage>
        <taxon>Eukaryota</taxon>
        <taxon>Viridiplantae</taxon>
        <taxon>Chlorophyta</taxon>
        <taxon>core chlorophytes</taxon>
        <taxon>Chlorophyceae</taxon>
        <taxon>CS clade</taxon>
        <taxon>Chlamydomonadales</taxon>
        <taxon>Volvocaceae</taxon>
        <taxon>Volvox</taxon>
    </lineage>
</organism>
<evidence type="ECO:0000313" key="6">
    <source>
        <dbReference type="EMBL" id="GIM09156.1"/>
    </source>
</evidence>
<dbReference type="GO" id="GO:0010291">
    <property type="term" value="F:beta-carotene 3-hydroxylase activity"/>
    <property type="evidence" value="ECO:0007669"/>
    <property type="project" value="TreeGrafter"/>
</dbReference>
<keyword evidence="2 3" id="KW-0408">Iron</keyword>
<dbReference type="CDD" id="cd11046">
    <property type="entry name" value="CYP97"/>
    <property type="match status" value="1"/>
</dbReference>
<keyword evidence="3" id="KW-0560">Oxidoreductase</keyword>
<evidence type="ECO:0000256" key="3">
    <source>
        <dbReference type="RuleBase" id="RU000461"/>
    </source>
</evidence>
<dbReference type="Pfam" id="PF00067">
    <property type="entry name" value="p450"/>
    <property type="match status" value="1"/>
</dbReference>
<evidence type="ECO:0000313" key="7">
    <source>
        <dbReference type="Proteomes" id="UP000747110"/>
    </source>
</evidence>
<feature type="region of interest" description="Disordered" evidence="4">
    <location>
        <begin position="1"/>
        <end position="20"/>
    </location>
</feature>
<dbReference type="PRINTS" id="PR00463">
    <property type="entry name" value="EP450I"/>
</dbReference>
<comment type="cofactor">
    <cofactor evidence="2">
        <name>heme</name>
        <dbReference type="ChEBI" id="CHEBI:30413"/>
    </cofactor>
</comment>
<feature type="binding site" description="axial binding residue" evidence="2">
    <location>
        <position position="524"/>
    </location>
    <ligand>
        <name>heme</name>
        <dbReference type="ChEBI" id="CHEBI:30413"/>
    </ligand>
    <ligandPart>
        <name>Fe</name>
        <dbReference type="ChEBI" id="CHEBI:18248"/>
    </ligandPart>
</feature>
<dbReference type="EMBL" id="BNCP01000085">
    <property type="protein sequence ID" value="GIL92956.1"/>
    <property type="molecule type" value="Genomic_DNA"/>
</dbReference>
<dbReference type="SUPFAM" id="SSF48264">
    <property type="entry name" value="Cytochrome P450"/>
    <property type="match status" value="1"/>
</dbReference>
<dbReference type="InterPro" id="IPR050196">
    <property type="entry name" value="Cytochrome_P450_Monoox"/>
</dbReference>
<keyword evidence="3" id="KW-0503">Monooxygenase</keyword>
<dbReference type="GO" id="GO:0005506">
    <property type="term" value="F:iron ion binding"/>
    <property type="evidence" value="ECO:0007669"/>
    <property type="project" value="InterPro"/>
</dbReference>
<gene>
    <name evidence="5" type="ORF">Vretifemale_20420</name>
    <name evidence="6" type="ORF">Vretimale_13020</name>
</gene>
<evidence type="ECO:0008006" key="8">
    <source>
        <dbReference type="Google" id="ProtNLM"/>
    </source>
</evidence>
<dbReference type="GO" id="GO:0016705">
    <property type="term" value="F:oxidoreductase activity, acting on paired donors, with incorporation or reduction of molecular oxygen"/>
    <property type="evidence" value="ECO:0007669"/>
    <property type="project" value="InterPro"/>
</dbReference>
<dbReference type="Gene3D" id="1.10.630.10">
    <property type="entry name" value="Cytochrome P450"/>
    <property type="match status" value="1"/>
</dbReference>
<dbReference type="InterPro" id="IPR036396">
    <property type="entry name" value="Cyt_P450_sf"/>
</dbReference>
<dbReference type="Proteomes" id="UP000747110">
    <property type="component" value="Unassembled WGS sequence"/>
</dbReference>
<evidence type="ECO:0000313" key="5">
    <source>
        <dbReference type="EMBL" id="GIL92956.1"/>
    </source>
</evidence>
<dbReference type="GO" id="GO:0016123">
    <property type="term" value="P:xanthophyll biosynthetic process"/>
    <property type="evidence" value="ECO:0007669"/>
    <property type="project" value="TreeGrafter"/>
</dbReference>
<dbReference type="PANTHER" id="PTHR24291">
    <property type="entry name" value="CYTOCHROME P450 FAMILY 4"/>
    <property type="match status" value="1"/>
</dbReference>
<dbReference type="InterPro" id="IPR001128">
    <property type="entry name" value="Cyt_P450"/>
</dbReference>
<reference evidence="5" key="1">
    <citation type="journal article" date="2021" name="Proc. Natl. Acad. Sci. U.S.A.">
        <title>Three genomes in the algal genus Volvox reveal the fate of a haploid sex-determining region after a transition to homothallism.</title>
        <authorList>
            <person name="Yamamoto K."/>
            <person name="Hamaji T."/>
            <person name="Kawai-Toyooka H."/>
            <person name="Matsuzaki R."/>
            <person name="Takahashi F."/>
            <person name="Nishimura Y."/>
            <person name="Kawachi M."/>
            <person name="Noguchi H."/>
            <person name="Minakuchi Y."/>
            <person name="Umen J.G."/>
            <person name="Toyoda A."/>
            <person name="Nozaki H."/>
        </authorList>
    </citation>
    <scope>NUCLEOTIDE SEQUENCE</scope>
    <source>
        <strain evidence="6">NIES-3785</strain>
        <strain evidence="5">NIES-3786</strain>
    </source>
</reference>
<dbReference type="PANTHER" id="PTHR24291:SF171">
    <property type="entry name" value="PROTEIN LUTEIN DEFICIENT 5, CHLOROPLASTIC"/>
    <property type="match status" value="1"/>
</dbReference>
<keyword evidence="2 3" id="KW-0349">Heme</keyword>
<keyword evidence="2 3" id="KW-0479">Metal-binding</keyword>
<dbReference type="EMBL" id="BNCQ01000030">
    <property type="protein sequence ID" value="GIM09156.1"/>
    <property type="molecule type" value="Genomic_DNA"/>
</dbReference>
<dbReference type="Proteomes" id="UP000722791">
    <property type="component" value="Unassembled WGS sequence"/>
</dbReference>
<evidence type="ECO:0000256" key="1">
    <source>
        <dbReference type="ARBA" id="ARBA00010617"/>
    </source>
</evidence>
<dbReference type="AlphaFoldDB" id="A0A8J4FW97"/>
<dbReference type="OrthoDB" id="1470350at2759"/>
<dbReference type="PROSITE" id="PS00086">
    <property type="entry name" value="CYTOCHROME_P450"/>
    <property type="match status" value="1"/>
</dbReference>
<sequence>MQQNPTRALGARLQQQPQRLARCPFRSSIGQRFRPIVHAGPSEENQEPGKLFGLIPSRTKGENLFERIESGEFTDTGSTKEKMTRPLRQALAKEPLFGRAVARTLAELGRRWRADAAKRMPEARGDIREIVGQPVFVPLYKLFLVYGKIFRLSFGPKSFVIISDPAYAKQILMTNADKYSKGLLSEILDFVMGTGLIPADGEIWRARRRAVVPALHRKYVASMVHMFGDCTLHGTSTLDRVVASGESIDMENYFSRLALDIIGKAVFNYDFDSLTHDDPVIQAVYTVLREAEHRSTAPLAYWNIPGVSMVVPRQRRCQEALRIVNTTLDGLIDKCKKLVEEEDMEFGEEFLSDRDPSILHFLVASGDEISSKQLRDDLMTLLIAGHETTAAVLTWTLYSLASHPEVTEAIRREVDEVLGDRTPTVEDFKSLRFTTRVINEAMRLYPQPPVLIRRALQDDKFDQYVVPAGSDLFISVWNLHRSPSLWDEPERFNPERFGPLDGPIPNEITENFGYLPFGGGRRKCIGDQFALFEALVALAMLLRRYDFVLDTSKPPVGMTTGATIHTTAGLHMRVKKRDLPGSHRQSAAAVVAATPAYAFAYSPAAAATASSSATAGSAASAGATSTGGCPFHAAAAAATAATIPAPATTAGGASIAIGAATATLGSGVSLGPSSGVGV</sequence>
<feature type="compositionally biased region" description="Low complexity" evidence="4">
    <location>
        <begin position="7"/>
        <end position="20"/>
    </location>
</feature>
<dbReference type="InterPro" id="IPR017972">
    <property type="entry name" value="Cyt_P450_CS"/>
</dbReference>
<dbReference type="GO" id="GO:0009507">
    <property type="term" value="C:chloroplast"/>
    <property type="evidence" value="ECO:0007669"/>
    <property type="project" value="TreeGrafter"/>
</dbReference>
<accession>A0A8J4FW97</accession>
<protein>
    <recommendedName>
        <fullName evidence="8">Cytochrome P450</fullName>
    </recommendedName>
</protein>
<evidence type="ECO:0000256" key="4">
    <source>
        <dbReference type="SAM" id="MobiDB-lite"/>
    </source>
</evidence>
<name>A0A8J4FW97_9CHLO</name>
<evidence type="ECO:0000256" key="2">
    <source>
        <dbReference type="PIRSR" id="PIRSR602401-1"/>
    </source>
</evidence>
<dbReference type="GO" id="GO:0020037">
    <property type="term" value="F:heme binding"/>
    <property type="evidence" value="ECO:0007669"/>
    <property type="project" value="InterPro"/>
</dbReference>
<comment type="caution">
    <text evidence="5">The sequence shown here is derived from an EMBL/GenBank/DDBJ whole genome shotgun (WGS) entry which is preliminary data.</text>
</comment>
<proteinExistence type="inferred from homology"/>
<dbReference type="InterPro" id="IPR002401">
    <property type="entry name" value="Cyt_P450_E_grp-I"/>
</dbReference>
<dbReference type="PRINTS" id="PR00385">
    <property type="entry name" value="P450"/>
</dbReference>